<name>A0A645IBX3_9ZZZZ</name>
<comment type="caution">
    <text evidence="2">The sequence shown here is derived from an EMBL/GenBank/DDBJ whole genome shotgun (WGS) entry which is preliminary data.</text>
</comment>
<protein>
    <submittedName>
        <fullName evidence="2">Uncharacterized protein</fullName>
    </submittedName>
</protein>
<feature type="coiled-coil region" evidence="1">
    <location>
        <begin position="33"/>
        <end position="60"/>
    </location>
</feature>
<evidence type="ECO:0000313" key="2">
    <source>
        <dbReference type="EMBL" id="MPN48640.1"/>
    </source>
</evidence>
<evidence type="ECO:0000256" key="1">
    <source>
        <dbReference type="SAM" id="Coils"/>
    </source>
</evidence>
<proteinExistence type="predicted"/>
<accession>A0A645IBX3</accession>
<reference evidence="2" key="1">
    <citation type="submission" date="2019-08" db="EMBL/GenBank/DDBJ databases">
        <authorList>
            <person name="Kucharzyk K."/>
            <person name="Murdoch R.W."/>
            <person name="Higgins S."/>
            <person name="Loffler F."/>
        </authorList>
    </citation>
    <scope>NUCLEOTIDE SEQUENCE</scope>
</reference>
<gene>
    <name evidence="2" type="ORF">SDC9_196251</name>
</gene>
<organism evidence="2">
    <name type="scientific">bioreactor metagenome</name>
    <dbReference type="NCBI Taxonomy" id="1076179"/>
    <lineage>
        <taxon>unclassified sequences</taxon>
        <taxon>metagenomes</taxon>
        <taxon>ecological metagenomes</taxon>
    </lineage>
</organism>
<dbReference type="EMBL" id="VSSQ01111151">
    <property type="protein sequence ID" value="MPN48640.1"/>
    <property type="molecule type" value="Genomic_DNA"/>
</dbReference>
<keyword evidence="1" id="KW-0175">Coiled coil</keyword>
<sequence>MAAIEKMGYTSAQILRLQTPDYAGRTGYPSFQLTNNNANIRRIKKRIEELEKIALSASQEIKKVFGEITYLEADNRVQLLFPDKPADAIRKILKDHSFRFSPSRNNAWVRHLNNAGRYAAERAIKKISEL</sequence>
<dbReference type="AlphaFoldDB" id="A0A645IBX3"/>